<feature type="domain" description="Expansin-like EG45" evidence="11">
    <location>
        <begin position="1056"/>
        <end position="1150"/>
    </location>
</feature>
<evidence type="ECO:0000313" key="12">
    <source>
        <dbReference type="EMBL" id="KAJ0986620.1"/>
    </source>
</evidence>
<keyword evidence="13" id="KW-1185">Reference proteome</keyword>
<dbReference type="Pfam" id="PF24823">
    <property type="entry name" value="PH_RDR2"/>
    <property type="match status" value="1"/>
</dbReference>
<dbReference type="PROSITE" id="PS50102">
    <property type="entry name" value="RRM"/>
    <property type="match status" value="1"/>
</dbReference>
<keyword evidence="4 9" id="KW-0548">Nucleotidyltransferase</keyword>
<feature type="domain" description="RRM" evidence="10">
    <location>
        <begin position="6"/>
        <end position="97"/>
    </location>
</feature>
<dbReference type="CDD" id="cd00590">
    <property type="entry name" value="RRM_SF"/>
    <property type="match status" value="1"/>
</dbReference>
<reference evidence="12" key="1">
    <citation type="submission" date="2021-03" db="EMBL/GenBank/DDBJ databases">
        <authorList>
            <person name="Li Z."/>
            <person name="Yang C."/>
        </authorList>
    </citation>
    <scope>NUCLEOTIDE SEQUENCE</scope>
    <source>
        <strain evidence="12">Dzin_1.0</strain>
        <tissue evidence="12">Leaf</tissue>
    </source>
</reference>
<dbReference type="Pfam" id="PF05183">
    <property type="entry name" value="RdRP"/>
    <property type="match status" value="1"/>
</dbReference>
<keyword evidence="2 9" id="KW-0696">RNA-directed RNA polymerase</keyword>
<gene>
    <name evidence="12" type="ORF">J5N97_004976</name>
</gene>
<dbReference type="InterPro" id="IPR058751">
    <property type="entry name" value="RDRP_helical"/>
</dbReference>
<accession>A0A9D5D9K8</accession>
<comment type="similarity">
    <text evidence="1 9">Belongs to the RdRP family.</text>
</comment>
<dbReference type="EMBL" id="JAGGNH010000001">
    <property type="protein sequence ID" value="KAJ0986620.1"/>
    <property type="molecule type" value="Genomic_DNA"/>
</dbReference>
<dbReference type="Gene3D" id="2.40.40.10">
    <property type="entry name" value="RlpA-like domain"/>
    <property type="match status" value="1"/>
</dbReference>
<protein>
    <recommendedName>
        <fullName evidence="9">RNA-dependent RNA polymerase</fullName>
        <ecNumber evidence="9">2.7.7.48</ecNumber>
    </recommendedName>
</protein>
<dbReference type="InterPro" id="IPR058752">
    <property type="entry name" value="RDRP_C_head"/>
</dbReference>
<evidence type="ECO:0000259" key="10">
    <source>
        <dbReference type="PROSITE" id="PS50102"/>
    </source>
</evidence>
<dbReference type="InterPro" id="IPR036908">
    <property type="entry name" value="RlpA-like_sf"/>
</dbReference>
<evidence type="ECO:0000256" key="1">
    <source>
        <dbReference type="ARBA" id="ARBA00005762"/>
    </source>
</evidence>
<keyword evidence="5 8" id="KW-0694">RNA-binding</keyword>
<dbReference type="InterPro" id="IPR058763">
    <property type="entry name" value="RRM_RDR1/2-like"/>
</dbReference>
<evidence type="ECO:0000256" key="4">
    <source>
        <dbReference type="ARBA" id="ARBA00022695"/>
    </source>
</evidence>
<comment type="caution">
    <text evidence="12">The sequence shown here is derived from an EMBL/GenBank/DDBJ whole genome shotgun (WGS) entry which is preliminary data.</text>
</comment>
<dbReference type="EC" id="2.7.7.48" evidence="9"/>
<dbReference type="GO" id="GO:0030422">
    <property type="term" value="P:siRNA processing"/>
    <property type="evidence" value="ECO:0007669"/>
    <property type="project" value="TreeGrafter"/>
</dbReference>
<evidence type="ECO:0000256" key="3">
    <source>
        <dbReference type="ARBA" id="ARBA00022679"/>
    </source>
</evidence>
<dbReference type="SUPFAM" id="SSF54928">
    <property type="entry name" value="RNA-binding domain, RBD"/>
    <property type="match status" value="1"/>
</dbReference>
<evidence type="ECO:0000256" key="2">
    <source>
        <dbReference type="ARBA" id="ARBA00022484"/>
    </source>
</evidence>
<dbReference type="OrthoDB" id="6513042at2759"/>
<dbReference type="InterPro" id="IPR007855">
    <property type="entry name" value="RDRP"/>
</dbReference>
<dbReference type="Proteomes" id="UP001085076">
    <property type="component" value="Miscellaneous, Linkage group lg01"/>
</dbReference>
<dbReference type="InterPro" id="IPR057590">
    <property type="entry name" value="PH_RDR1/2-like"/>
</dbReference>
<dbReference type="Pfam" id="PF26253">
    <property type="entry name" value="RdRP_head"/>
    <property type="match status" value="1"/>
</dbReference>
<proteinExistence type="inferred from homology"/>
<dbReference type="Gene3D" id="3.30.70.330">
    <property type="match status" value="1"/>
</dbReference>
<dbReference type="GO" id="GO:0003723">
    <property type="term" value="F:RNA binding"/>
    <property type="evidence" value="ECO:0007669"/>
    <property type="project" value="UniProtKB-UniRule"/>
</dbReference>
<keyword evidence="6 9" id="KW-0943">RNA-mediated gene silencing</keyword>
<dbReference type="InterPro" id="IPR012677">
    <property type="entry name" value="Nucleotide-bd_a/b_plait_sf"/>
</dbReference>
<reference evidence="12" key="2">
    <citation type="journal article" date="2022" name="Hortic Res">
        <title>The genome of Dioscorea zingiberensis sheds light on the biosynthesis, origin and evolution of the medicinally important diosgenin saponins.</title>
        <authorList>
            <person name="Li Y."/>
            <person name="Tan C."/>
            <person name="Li Z."/>
            <person name="Guo J."/>
            <person name="Li S."/>
            <person name="Chen X."/>
            <person name="Wang C."/>
            <person name="Dai X."/>
            <person name="Yang H."/>
            <person name="Song W."/>
            <person name="Hou L."/>
            <person name="Xu J."/>
            <person name="Tong Z."/>
            <person name="Xu A."/>
            <person name="Yuan X."/>
            <person name="Wang W."/>
            <person name="Yang Q."/>
            <person name="Chen L."/>
            <person name="Sun Z."/>
            <person name="Wang K."/>
            <person name="Pan B."/>
            <person name="Chen J."/>
            <person name="Bao Y."/>
            <person name="Liu F."/>
            <person name="Qi X."/>
            <person name="Gang D.R."/>
            <person name="Wen J."/>
            <person name="Li J."/>
        </authorList>
    </citation>
    <scope>NUCLEOTIDE SEQUENCE</scope>
    <source>
        <strain evidence="12">Dzin_1.0</strain>
    </source>
</reference>
<dbReference type="InterPro" id="IPR000504">
    <property type="entry name" value="RRM_dom"/>
</dbReference>
<dbReference type="PANTHER" id="PTHR23079:SF5">
    <property type="entry name" value="RNA-DEPENDENT RNA POLYMERASE 2"/>
    <property type="match status" value="1"/>
</dbReference>
<evidence type="ECO:0000256" key="5">
    <source>
        <dbReference type="ARBA" id="ARBA00022884"/>
    </source>
</evidence>
<dbReference type="CDD" id="cd22269">
    <property type="entry name" value="DPBB_EG45-like"/>
    <property type="match status" value="1"/>
</dbReference>
<dbReference type="SMART" id="SM00837">
    <property type="entry name" value="DPBB_1"/>
    <property type="match status" value="1"/>
</dbReference>
<comment type="catalytic activity">
    <reaction evidence="7 9">
        <text>RNA(n) + a ribonucleoside 5'-triphosphate = RNA(n+1) + diphosphate</text>
        <dbReference type="Rhea" id="RHEA:21248"/>
        <dbReference type="Rhea" id="RHEA-COMP:14527"/>
        <dbReference type="Rhea" id="RHEA-COMP:17342"/>
        <dbReference type="ChEBI" id="CHEBI:33019"/>
        <dbReference type="ChEBI" id="CHEBI:61557"/>
        <dbReference type="ChEBI" id="CHEBI:140395"/>
        <dbReference type="EC" id="2.7.7.48"/>
    </reaction>
</comment>
<dbReference type="InterPro" id="IPR009009">
    <property type="entry name" value="RlpA-like_DPBB"/>
</dbReference>
<dbReference type="GO" id="GO:0003968">
    <property type="term" value="F:RNA-directed RNA polymerase activity"/>
    <property type="evidence" value="ECO:0007669"/>
    <property type="project" value="UniProtKB-KW"/>
</dbReference>
<evidence type="ECO:0000313" key="13">
    <source>
        <dbReference type="Proteomes" id="UP001085076"/>
    </source>
</evidence>
<evidence type="ECO:0000256" key="9">
    <source>
        <dbReference type="RuleBase" id="RU363098"/>
    </source>
</evidence>
<dbReference type="SMART" id="SM00360">
    <property type="entry name" value="RRM"/>
    <property type="match status" value="1"/>
</dbReference>
<organism evidence="12 13">
    <name type="scientific">Dioscorea zingiberensis</name>
    <dbReference type="NCBI Taxonomy" id="325984"/>
    <lineage>
        <taxon>Eukaryota</taxon>
        <taxon>Viridiplantae</taxon>
        <taxon>Streptophyta</taxon>
        <taxon>Embryophyta</taxon>
        <taxon>Tracheophyta</taxon>
        <taxon>Spermatophyta</taxon>
        <taxon>Magnoliopsida</taxon>
        <taxon>Liliopsida</taxon>
        <taxon>Dioscoreales</taxon>
        <taxon>Dioscoreaceae</taxon>
        <taxon>Dioscorea</taxon>
    </lineage>
</organism>
<name>A0A9D5D9K8_9LILI</name>
<evidence type="ECO:0000259" key="11">
    <source>
        <dbReference type="PROSITE" id="PS50842"/>
    </source>
</evidence>
<keyword evidence="3 9" id="KW-0808">Transferase</keyword>
<dbReference type="Pfam" id="PF03330">
    <property type="entry name" value="DPBB_1"/>
    <property type="match status" value="1"/>
</dbReference>
<dbReference type="InterPro" id="IPR035979">
    <property type="entry name" value="RBD_domain_sf"/>
</dbReference>
<dbReference type="GO" id="GO:0031380">
    <property type="term" value="C:nuclear RNA-directed RNA polymerase complex"/>
    <property type="evidence" value="ECO:0007669"/>
    <property type="project" value="TreeGrafter"/>
</dbReference>
<sequence>MPGGRATVRVSNIPPTAVAGELFEYFESNVGSVYACEIATARKNWKPRGYGRVQFESFPAAERACLFAAQDRLPYFQRARLSVLQSLDDIIVRASDEGNRIDDAAVFVGNLVEERTMEVLESWYMVSVEVLPERKKVLVFLEDGSRSYKLEIMFGDVRRSCGCYLGEKGKGGVQNGILLQLNYAPRIYERISGSTLTSKCGDRYRVFKEDFPFPWVRTSDFSSTCSFGRSYYLCVKMNGLSSTEILRCLPFVEELGCLTLTKQEPSFSSSLLVPIINIPQNITVEYEILFQLNSLLHMQKISVGQLNSDFFDALSGLSLDLATKILKKLHKLDSTCFEPVQFIQKNVADICRSQKTLQFNRSISTEKLMSCYRALITPSKVYLLGPEVETSNYVVKYFSAYASSFLRVSFVDEDWSKLPPDALSTEIERGVFMKPYRTNIYERILSILRNGIMIGPKKFEFLAFSASQLRSNSVWMFASNEDVTAKSIREWMGHFNEIPTVSKCAARMGQLFSSSMQTFNVPSQDVQIIQDIEVVTDGVKYCFSDGIGKISLSFARQVARKCGLSDTPSAFQIRYGGYKGVVAVDRTSFRKLSLRPSMKKFDSSNTMLNITKWSDYLPCYLNREIICLLSTLGIEDEIFELMQQTEIRLLDEILVDREAALRVVDRLNGFETKTTKSMLMHGFNPNSEPYVSMMLRAYHDYQLADIRSKCRIFVPKGRVLIGCLDETGTLNYGEVYLRITTKDNEQQSKDHAFFDKADQTSAVVIGKVVVTKNPCLHPGDIRVLEAIYEPGLDEMGLVDCIVFPQKGPRPHPNECSGGDLDGDLYFVCWDENLIPQKTDEPMDYIGRKPRLLDHEVSEEEIQKFFVDYMINDTLGVISTTHLVYADQEPRKARSPKCLQLANLHSMAVDYAKTGAPAEMPRILKPKEFPDFMERGDRPMYISCGVLGKLYRATLSRSNSLSSEATCFGVPVQSIYDYDLEVVGFEAFTEIAVEFRNLYFEKLSSLMTYYGAEHEDEILTGYLRNRSTYLQRDKSRYAEMRERILLNVRSLQTEVKAAACGFEVKGVMIAAASGELFDGGDACGKSFRVKCLGATNDGVPHPCRGSGTVVVKVVDLCPSGCQGTIDLSQEAFAKIADPDAGKIKISIERHA</sequence>
<evidence type="ECO:0000256" key="6">
    <source>
        <dbReference type="ARBA" id="ARBA00023158"/>
    </source>
</evidence>
<dbReference type="Pfam" id="PF26250">
    <property type="entry name" value="RRM_RdRP1_2"/>
    <property type="match status" value="1"/>
</dbReference>
<dbReference type="InterPro" id="IPR057596">
    <property type="entry name" value="RDRP_core"/>
</dbReference>
<evidence type="ECO:0000256" key="7">
    <source>
        <dbReference type="ARBA" id="ARBA00048744"/>
    </source>
</evidence>
<comment type="function">
    <text evidence="9">Probably involved in the RNA silencing pathway and required for the generation of small interfering RNAs (siRNAs).</text>
</comment>
<dbReference type="SUPFAM" id="SSF50685">
    <property type="entry name" value="Barwin-like endoglucanases"/>
    <property type="match status" value="1"/>
</dbReference>
<evidence type="ECO:0000256" key="8">
    <source>
        <dbReference type="PROSITE-ProRule" id="PRU00176"/>
    </source>
</evidence>
<dbReference type="PROSITE" id="PS50842">
    <property type="entry name" value="EXPANSIN_EG45"/>
    <property type="match status" value="1"/>
</dbReference>
<dbReference type="Pfam" id="PF26252">
    <property type="entry name" value="RdRP_helical"/>
    <property type="match status" value="1"/>
</dbReference>
<dbReference type="PANTHER" id="PTHR23079">
    <property type="entry name" value="RNA-DEPENDENT RNA POLYMERASE"/>
    <property type="match status" value="1"/>
</dbReference>
<dbReference type="AlphaFoldDB" id="A0A9D5D9K8"/>
<dbReference type="InterPro" id="IPR007112">
    <property type="entry name" value="Expansin/allergen_DPBB_dom"/>
</dbReference>